<keyword evidence="2" id="KW-1185">Reference proteome</keyword>
<accession>A0A928Z7R3</accession>
<name>A0A928Z7R3_9CYAN</name>
<dbReference type="Proteomes" id="UP000625316">
    <property type="component" value="Unassembled WGS sequence"/>
</dbReference>
<evidence type="ECO:0000313" key="2">
    <source>
        <dbReference type="Proteomes" id="UP000625316"/>
    </source>
</evidence>
<gene>
    <name evidence="1" type="ORF">IQ266_27140</name>
</gene>
<protein>
    <submittedName>
        <fullName evidence="1">Rpn family recombination-promoting nuclease/putative transposase</fullName>
    </submittedName>
</protein>
<proteinExistence type="predicted"/>
<feature type="non-terminal residue" evidence="1">
    <location>
        <position position="1"/>
    </location>
</feature>
<evidence type="ECO:0000313" key="1">
    <source>
        <dbReference type="EMBL" id="MBE9033410.1"/>
    </source>
</evidence>
<dbReference type="PANTHER" id="PTHR34613:SF1">
    <property type="entry name" value="SLL6017 PROTEIN"/>
    <property type="match status" value="1"/>
</dbReference>
<comment type="caution">
    <text evidence="1">The sequence shown here is derived from an EMBL/GenBank/DDBJ whole genome shotgun (WGS) entry which is preliminary data.</text>
</comment>
<dbReference type="EMBL" id="JADEXQ010000192">
    <property type="protein sequence ID" value="MBE9033410.1"/>
    <property type="molecule type" value="Genomic_DNA"/>
</dbReference>
<dbReference type="PANTHER" id="PTHR34613">
    <property type="entry name" value="SLL0800 PROTEIN"/>
    <property type="match status" value="1"/>
</dbReference>
<dbReference type="RefSeq" id="WP_264328212.1">
    <property type="nucleotide sequence ID" value="NZ_JADEXQ010000192.1"/>
</dbReference>
<sequence>LEGESEVLHIELQTDPTKVMPMRLADYRLRIHRKAPDKTIHQVVIYLRQTNSEQVYQEYFEIAGMYAEYRVIRIWEVPIAQLMQYSGLLPFAALGQTDNPEQVLRDSVQAMSQLPASNQQHEVLGAAYLLSGLVLDQAMIGKIIRRDVMRESVTYQAVLDEGREEGLQLGIKEGRQVGIEEARRSIVINLLREGASIDLIAKASGMSIDEINQLQDSL</sequence>
<dbReference type="AlphaFoldDB" id="A0A928Z7R3"/>
<organism evidence="1 2">
    <name type="scientific">Romeriopsis navalis LEGE 11480</name>
    <dbReference type="NCBI Taxonomy" id="2777977"/>
    <lineage>
        <taxon>Bacteria</taxon>
        <taxon>Bacillati</taxon>
        <taxon>Cyanobacteriota</taxon>
        <taxon>Cyanophyceae</taxon>
        <taxon>Leptolyngbyales</taxon>
        <taxon>Leptolyngbyaceae</taxon>
        <taxon>Romeriopsis</taxon>
        <taxon>Romeriopsis navalis</taxon>
    </lineage>
</organism>
<reference evidence="1" key="1">
    <citation type="submission" date="2020-10" db="EMBL/GenBank/DDBJ databases">
        <authorList>
            <person name="Castelo-Branco R."/>
            <person name="Eusebio N."/>
            <person name="Adriana R."/>
            <person name="Vieira A."/>
            <person name="Brugerolle De Fraissinette N."/>
            <person name="Rezende De Castro R."/>
            <person name="Schneider M.P."/>
            <person name="Vasconcelos V."/>
            <person name="Leao P.N."/>
        </authorList>
    </citation>
    <scope>NUCLEOTIDE SEQUENCE</scope>
    <source>
        <strain evidence="1">LEGE 11480</strain>
    </source>
</reference>